<proteinExistence type="inferred from homology"/>
<evidence type="ECO:0000256" key="1">
    <source>
        <dbReference type="ARBA" id="ARBA00004496"/>
    </source>
</evidence>
<sequence length="323" mass="35211">MNPFLNLFMSYCELIENLISNGYLKTPKIISAFKKIDRADFVPDDIKHEAYVDAPLPIGYGQTISQPLTVAFMIEHLAPERGDKILEIGSGSGWQTAILAEIVGPAAAGGKIFAVELIDKLISNGYLKTPKIISAFKKIDRADFVPDDIKHEAYVDAPLPIGYGQTISQPLTVAFMIEHLAPERGDKILEIGSGSGWQTAILAEIVGPAAAGGKIFAVELIDKLFEFGRNNVEKYKFLSEKRAEFFHSDGSLGLLEQAPFDKIIAAASAAAVPQAWKDQLKIGGRIVAPVLNSIFLLTKKGENQFQESEFPGFAFVPLVSDQD</sequence>
<dbReference type="PANTHER" id="PTHR11579:SF0">
    <property type="entry name" value="PROTEIN-L-ISOASPARTATE(D-ASPARTATE) O-METHYLTRANSFERASE"/>
    <property type="match status" value="1"/>
</dbReference>
<gene>
    <name evidence="10" type="ORF">A2174_02235</name>
</gene>
<comment type="caution">
    <text evidence="10">The sequence shown here is derived from an EMBL/GenBank/DDBJ whole genome shotgun (WGS) entry which is preliminary data.</text>
</comment>
<dbReference type="NCBIfam" id="TIGR00080">
    <property type="entry name" value="pimt"/>
    <property type="match status" value="1"/>
</dbReference>
<protein>
    <recommendedName>
        <fullName evidence="4 9">Protein-L-isoaspartate O-methyltransferase</fullName>
        <ecNumber evidence="3 9">2.1.1.77</ecNumber>
    </recommendedName>
</protein>
<dbReference type="SUPFAM" id="SSF53335">
    <property type="entry name" value="S-adenosyl-L-methionine-dependent methyltransferases"/>
    <property type="match status" value="2"/>
</dbReference>
<dbReference type="Proteomes" id="UP000177725">
    <property type="component" value="Unassembled WGS sequence"/>
</dbReference>
<keyword evidence="6" id="KW-0489">Methyltransferase</keyword>
<evidence type="ECO:0000256" key="5">
    <source>
        <dbReference type="ARBA" id="ARBA00022490"/>
    </source>
</evidence>
<keyword evidence="5" id="KW-0963">Cytoplasm</keyword>
<feature type="non-terminal residue" evidence="10">
    <location>
        <position position="323"/>
    </location>
</feature>
<evidence type="ECO:0000313" key="11">
    <source>
        <dbReference type="Proteomes" id="UP000177725"/>
    </source>
</evidence>
<dbReference type="InterPro" id="IPR000682">
    <property type="entry name" value="PCMT"/>
</dbReference>
<dbReference type="CDD" id="cd02440">
    <property type="entry name" value="AdoMet_MTases"/>
    <property type="match status" value="1"/>
</dbReference>
<evidence type="ECO:0000256" key="4">
    <source>
        <dbReference type="ARBA" id="ARBA00013346"/>
    </source>
</evidence>
<dbReference type="PANTHER" id="PTHR11579">
    <property type="entry name" value="PROTEIN-L-ISOASPARTATE O-METHYLTRANSFERASE"/>
    <property type="match status" value="1"/>
</dbReference>
<evidence type="ECO:0000256" key="8">
    <source>
        <dbReference type="ARBA" id="ARBA00022691"/>
    </source>
</evidence>
<dbReference type="EMBL" id="MHMV01000038">
    <property type="protein sequence ID" value="OGZ33845.1"/>
    <property type="molecule type" value="Genomic_DNA"/>
</dbReference>
<dbReference type="GO" id="GO:0004719">
    <property type="term" value="F:protein-L-isoaspartate (D-aspartate) O-methyltransferase activity"/>
    <property type="evidence" value="ECO:0007669"/>
    <property type="project" value="UniProtKB-UniRule"/>
</dbReference>
<evidence type="ECO:0000313" key="10">
    <source>
        <dbReference type="EMBL" id="OGZ33845.1"/>
    </source>
</evidence>
<reference evidence="10 11" key="1">
    <citation type="journal article" date="2016" name="Nat. Commun.">
        <title>Thousands of microbial genomes shed light on interconnected biogeochemical processes in an aquifer system.</title>
        <authorList>
            <person name="Anantharaman K."/>
            <person name="Brown C.T."/>
            <person name="Hug L.A."/>
            <person name="Sharon I."/>
            <person name="Castelle C.J."/>
            <person name="Probst A.J."/>
            <person name="Thomas B.C."/>
            <person name="Singh A."/>
            <person name="Wilkins M.J."/>
            <person name="Karaoz U."/>
            <person name="Brodie E.L."/>
            <person name="Williams K.H."/>
            <person name="Hubbard S.S."/>
            <person name="Banfield J.F."/>
        </authorList>
    </citation>
    <scope>NUCLEOTIDE SEQUENCE [LARGE SCALE GENOMIC DNA]</scope>
</reference>
<dbReference type="PROSITE" id="PS01279">
    <property type="entry name" value="PCMT"/>
    <property type="match status" value="1"/>
</dbReference>
<comment type="similarity">
    <text evidence="2">Belongs to the methyltransferase superfamily. L-isoaspartyl/D-aspartyl protein methyltransferase family.</text>
</comment>
<dbReference type="GO" id="GO:0030091">
    <property type="term" value="P:protein repair"/>
    <property type="evidence" value="ECO:0007669"/>
    <property type="project" value="UniProtKB-UniRule"/>
</dbReference>
<dbReference type="GO" id="GO:0032259">
    <property type="term" value="P:methylation"/>
    <property type="evidence" value="ECO:0007669"/>
    <property type="project" value="UniProtKB-KW"/>
</dbReference>
<evidence type="ECO:0000256" key="3">
    <source>
        <dbReference type="ARBA" id="ARBA00011890"/>
    </source>
</evidence>
<name>A0A1G2F6Z8_9BACT</name>
<dbReference type="InterPro" id="IPR029063">
    <property type="entry name" value="SAM-dependent_MTases_sf"/>
</dbReference>
<evidence type="ECO:0000256" key="9">
    <source>
        <dbReference type="NCBIfam" id="TIGR00080"/>
    </source>
</evidence>
<dbReference type="GO" id="GO:0005737">
    <property type="term" value="C:cytoplasm"/>
    <property type="evidence" value="ECO:0007669"/>
    <property type="project" value="UniProtKB-SubCell"/>
</dbReference>
<keyword evidence="8" id="KW-0949">S-adenosyl-L-methionine</keyword>
<dbReference type="Gene3D" id="3.40.50.150">
    <property type="entry name" value="Vaccinia Virus protein VP39"/>
    <property type="match status" value="2"/>
</dbReference>
<dbReference type="Pfam" id="PF01135">
    <property type="entry name" value="PCMT"/>
    <property type="match status" value="1"/>
</dbReference>
<evidence type="ECO:0000256" key="2">
    <source>
        <dbReference type="ARBA" id="ARBA00005369"/>
    </source>
</evidence>
<organism evidence="10 11">
    <name type="scientific">Candidatus Portnoybacteria bacterium RBG_13_41_18</name>
    <dbReference type="NCBI Taxonomy" id="1801991"/>
    <lineage>
        <taxon>Bacteria</taxon>
        <taxon>Candidatus Portnoyibacteriota</taxon>
    </lineage>
</organism>
<accession>A0A1G2F6Z8</accession>
<evidence type="ECO:0000256" key="6">
    <source>
        <dbReference type="ARBA" id="ARBA00022603"/>
    </source>
</evidence>
<dbReference type="EC" id="2.1.1.77" evidence="3 9"/>
<evidence type="ECO:0000256" key="7">
    <source>
        <dbReference type="ARBA" id="ARBA00022679"/>
    </source>
</evidence>
<keyword evidence="7" id="KW-0808">Transferase</keyword>
<comment type="subcellular location">
    <subcellularLocation>
        <location evidence="1">Cytoplasm</location>
    </subcellularLocation>
</comment>
<dbReference type="AlphaFoldDB" id="A0A1G2F6Z8"/>